<name>A0A7S5RA21_9CAUD</name>
<sequence length="90" mass="10316">MATQKQKLIAQEVVENEFFDSLEFREDYSGRGMYGDRTFGIVGPIDRLMVFLQIYGSALNDADEEPVMDFRTDNMGLDMIIYPMSATETE</sequence>
<accession>A0A7S5RA21</accession>
<evidence type="ECO:0000313" key="2">
    <source>
        <dbReference type="Proteomes" id="UP000646667"/>
    </source>
</evidence>
<gene>
    <name evidence="1" type="ORF">EVC06_111</name>
</gene>
<protein>
    <submittedName>
        <fullName evidence="1">Uncharacterized protein</fullName>
    </submittedName>
</protein>
<dbReference type="EMBL" id="MN988534">
    <property type="protein sequence ID" value="QIG73886.1"/>
    <property type="molecule type" value="Genomic_DNA"/>
</dbReference>
<proteinExistence type="predicted"/>
<organism evidence="1 2">
    <name type="scientific">Rhizobium phage RHph_N34</name>
    <dbReference type="NCBI Taxonomy" id="2509586"/>
    <lineage>
        <taxon>Viruses</taxon>
        <taxon>Duplodnaviria</taxon>
        <taxon>Heunggongvirae</taxon>
        <taxon>Uroviricota</taxon>
        <taxon>Caudoviricetes</taxon>
        <taxon>Pootjesviridae</taxon>
        <taxon>Staniewskivirinae</taxon>
        <taxon>Trinifflemingvirus</taxon>
        <taxon>Trinifflemingvirus N34</taxon>
    </lineage>
</organism>
<keyword evidence="2" id="KW-1185">Reference proteome</keyword>
<dbReference type="Proteomes" id="UP000646667">
    <property type="component" value="Segment"/>
</dbReference>
<reference evidence="1 2" key="1">
    <citation type="submission" date="2020-01" db="EMBL/GenBank/DDBJ databases">
        <title>Patterns of diversity and host range of bacteriophage communities associated with bean-nodulatin bacteria.</title>
        <authorList>
            <person name="Vann Cauwenberghe J."/>
            <person name="Santamaria R.I."/>
            <person name="Bustos P."/>
            <person name="Juarez S."/>
            <person name="Gonzalez V."/>
        </authorList>
    </citation>
    <scope>NUCLEOTIDE SEQUENCE [LARGE SCALE GENOMIC DNA]</scope>
    <source>
        <strain evidence="2">RHph</strain>
    </source>
</reference>
<evidence type="ECO:0000313" key="1">
    <source>
        <dbReference type="EMBL" id="QIG73886.1"/>
    </source>
</evidence>